<feature type="compositionally biased region" description="Basic and acidic residues" evidence="4">
    <location>
        <begin position="11"/>
        <end position="21"/>
    </location>
</feature>
<dbReference type="GO" id="GO:0016491">
    <property type="term" value="F:oxidoreductase activity"/>
    <property type="evidence" value="ECO:0007669"/>
    <property type="project" value="UniProtKB-KW"/>
</dbReference>
<evidence type="ECO:0000256" key="2">
    <source>
        <dbReference type="ARBA" id="ARBA00023002"/>
    </source>
</evidence>
<comment type="similarity">
    <text evidence="3">Belongs to the ustYa family.</text>
</comment>
<organism evidence="6 7">
    <name type="scientific">Microthyrium microscopicum</name>
    <dbReference type="NCBI Taxonomy" id="703497"/>
    <lineage>
        <taxon>Eukaryota</taxon>
        <taxon>Fungi</taxon>
        <taxon>Dikarya</taxon>
        <taxon>Ascomycota</taxon>
        <taxon>Pezizomycotina</taxon>
        <taxon>Dothideomycetes</taxon>
        <taxon>Dothideomycetes incertae sedis</taxon>
        <taxon>Microthyriales</taxon>
        <taxon>Microthyriaceae</taxon>
        <taxon>Microthyrium</taxon>
    </lineage>
</organism>
<evidence type="ECO:0000313" key="7">
    <source>
        <dbReference type="Proteomes" id="UP000799302"/>
    </source>
</evidence>
<gene>
    <name evidence="6" type="ORF">BT63DRAFT_450376</name>
</gene>
<evidence type="ECO:0008006" key="8">
    <source>
        <dbReference type="Google" id="ProtNLM"/>
    </source>
</evidence>
<protein>
    <recommendedName>
        <fullName evidence="8">Tat pathway signal sequence</fullName>
    </recommendedName>
</protein>
<keyword evidence="5" id="KW-0472">Membrane</keyword>
<evidence type="ECO:0000313" key="6">
    <source>
        <dbReference type="EMBL" id="KAF2675391.1"/>
    </source>
</evidence>
<sequence length="286" mass="32834">MALFSSGSRSNDSREDYSAVAGDEAKPLREQHEHHAGDEMSGIHPELYAMSRSLRRTNLFLKIIIGMLCVCLLAILSINVPDTMRRIVKSAKCDDEPLIKTPVPPLAKTKMTFEKHPIYGQRPNPVSDEAWNKLLPDGRGFVYIKDWEKYELPPGQNTSYGMIYSTAVFHQMHCLGQIRRFSYMFLDSIHKNDTVMQREIDRMFVKNDHAEHMLHCFDYLRQTIQCGGDMAMEWPRTEPNGQRFAVDGWGIPHECKDWDAIEKYMDKNHFDHSTVDEIAPLIGASG</sequence>
<evidence type="ECO:0000256" key="3">
    <source>
        <dbReference type="ARBA" id="ARBA00035112"/>
    </source>
</evidence>
<feature type="compositionally biased region" description="Polar residues" evidence="4">
    <location>
        <begin position="1"/>
        <end position="10"/>
    </location>
</feature>
<feature type="region of interest" description="Disordered" evidence="4">
    <location>
        <begin position="1"/>
        <end position="21"/>
    </location>
</feature>
<accession>A0A6A6UVC7</accession>
<keyword evidence="5" id="KW-1133">Transmembrane helix</keyword>
<dbReference type="PANTHER" id="PTHR33365:SF11">
    <property type="entry name" value="TAT PATHWAY SIGNAL SEQUENCE"/>
    <property type="match status" value="1"/>
</dbReference>
<evidence type="ECO:0000256" key="4">
    <source>
        <dbReference type="SAM" id="MobiDB-lite"/>
    </source>
</evidence>
<name>A0A6A6UVC7_9PEZI</name>
<evidence type="ECO:0000256" key="5">
    <source>
        <dbReference type="SAM" id="Phobius"/>
    </source>
</evidence>
<dbReference type="EMBL" id="MU004230">
    <property type="protein sequence ID" value="KAF2675391.1"/>
    <property type="molecule type" value="Genomic_DNA"/>
</dbReference>
<evidence type="ECO:0000256" key="1">
    <source>
        <dbReference type="ARBA" id="ARBA00004685"/>
    </source>
</evidence>
<keyword evidence="7" id="KW-1185">Reference proteome</keyword>
<keyword evidence="2" id="KW-0560">Oxidoreductase</keyword>
<dbReference type="Pfam" id="PF11807">
    <property type="entry name" value="UstYa"/>
    <property type="match status" value="1"/>
</dbReference>
<keyword evidence="5" id="KW-0812">Transmembrane</keyword>
<proteinExistence type="inferred from homology"/>
<dbReference type="GO" id="GO:0043386">
    <property type="term" value="P:mycotoxin biosynthetic process"/>
    <property type="evidence" value="ECO:0007669"/>
    <property type="project" value="InterPro"/>
</dbReference>
<feature type="transmembrane region" description="Helical" evidence="5">
    <location>
        <begin position="59"/>
        <end position="80"/>
    </location>
</feature>
<dbReference type="OrthoDB" id="3687641at2759"/>
<reference evidence="6" key="1">
    <citation type="journal article" date="2020" name="Stud. Mycol.">
        <title>101 Dothideomycetes genomes: a test case for predicting lifestyles and emergence of pathogens.</title>
        <authorList>
            <person name="Haridas S."/>
            <person name="Albert R."/>
            <person name="Binder M."/>
            <person name="Bloem J."/>
            <person name="Labutti K."/>
            <person name="Salamov A."/>
            <person name="Andreopoulos B."/>
            <person name="Baker S."/>
            <person name="Barry K."/>
            <person name="Bills G."/>
            <person name="Bluhm B."/>
            <person name="Cannon C."/>
            <person name="Castanera R."/>
            <person name="Culley D."/>
            <person name="Daum C."/>
            <person name="Ezra D."/>
            <person name="Gonzalez J."/>
            <person name="Henrissat B."/>
            <person name="Kuo A."/>
            <person name="Liang C."/>
            <person name="Lipzen A."/>
            <person name="Lutzoni F."/>
            <person name="Magnuson J."/>
            <person name="Mondo S."/>
            <person name="Nolan M."/>
            <person name="Ohm R."/>
            <person name="Pangilinan J."/>
            <person name="Park H.-J."/>
            <person name="Ramirez L."/>
            <person name="Alfaro M."/>
            <person name="Sun H."/>
            <person name="Tritt A."/>
            <person name="Yoshinaga Y."/>
            <person name="Zwiers L.-H."/>
            <person name="Turgeon B."/>
            <person name="Goodwin S."/>
            <person name="Spatafora J."/>
            <person name="Crous P."/>
            <person name="Grigoriev I."/>
        </authorList>
    </citation>
    <scope>NUCLEOTIDE SEQUENCE</scope>
    <source>
        <strain evidence="6">CBS 115976</strain>
    </source>
</reference>
<dbReference type="PANTHER" id="PTHR33365">
    <property type="entry name" value="YALI0B05434P"/>
    <property type="match status" value="1"/>
</dbReference>
<dbReference type="InterPro" id="IPR021765">
    <property type="entry name" value="UstYa-like"/>
</dbReference>
<dbReference type="AlphaFoldDB" id="A0A6A6UVC7"/>
<dbReference type="Proteomes" id="UP000799302">
    <property type="component" value="Unassembled WGS sequence"/>
</dbReference>
<comment type="pathway">
    <text evidence="1">Mycotoxin biosynthesis.</text>
</comment>